<keyword evidence="6 7" id="KW-0472">Membrane</keyword>
<feature type="transmembrane region" description="Helical" evidence="7">
    <location>
        <begin position="224"/>
        <end position="245"/>
    </location>
</feature>
<dbReference type="GO" id="GO:0044038">
    <property type="term" value="P:cell wall macromolecule biosynthetic process"/>
    <property type="evidence" value="ECO:0007669"/>
    <property type="project" value="TreeGrafter"/>
</dbReference>
<feature type="transmembrane region" description="Helical" evidence="7">
    <location>
        <begin position="199"/>
        <end position="217"/>
    </location>
</feature>
<sequence length="405" mass="45048">MNLSLSTYLPVFVGAFVAFASVSWVYFKILKIAILKNLVDNPEARKLQKVPVPVLGGIAVFFGLLVGLMFWAMSYRLSGGGEWPTMLPAMSAMGIMLYVGALDDLIGLSPISRLVIEVCIVLGMICISGRCFDSFNGMWGIYSFSWYLAVPLTVFAGVGIINAINMIDGVNGLSSGMCITCCVFFGFMFIELGDIFNCAMAFTMAGALIPFFIHNVFGLKSRMFIGDAGTMVMGALVTWFLINMLGTDSLDMKYTNVNLIAMCLAVLSVPVFDTLRVMSMRMAKGKSPFQPDKTHLHHVFVQLGFSHFFTAVSEIMISVVVFGLWLLSASVGLSVHWQLPLVIIASMLLVWGTYGFLRYHERRQTALLHRLQKFSVKTHWGSTAWWKRITAWLDAPEDYYTPHQE</sequence>
<dbReference type="PANTHER" id="PTHR22926">
    <property type="entry name" value="PHOSPHO-N-ACETYLMURAMOYL-PENTAPEPTIDE-TRANSFERASE"/>
    <property type="match status" value="1"/>
</dbReference>
<evidence type="ECO:0000313" key="8">
    <source>
        <dbReference type="EMBL" id="EJX08049.1"/>
    </source>
</evidence>
<dbReference type="GO" id="GO:0016780">
    <property type="term" value="F:phosphotransferase activity, for other substituted phosphate groups"/>
    <property type="evidence" value="ECO:0007669"/>
    <property type="project" value="InterPro"/>
</dbReference>
<keyword evidence="2" id="KW-1003">Cell membrane</keyword>
<name>J9GL08_9ZZZZ</name>
<evidence type="ECO:0000256" key="2">
    <source>
        <dbReference type="ARBA" id="ARBA00022475"/>
    </source>
</evidence>
<feature type="transmembrane region" description="Helical" evidence="7">
    <location>
        <begin position="176"/>
        <end position="193"/>
    </location>
</feature>
<evidence type="ECO:0000256" key="4">
    <source>
        <dbReference type="ARBA" id="ARBA00022692"/>
    </source>
</evidence>
<keyword evidence="3 8" id="KW-0808">Transferase</keyword>
<evidence type="ECO:0000256" key="7">
    <source>
        <dbReference type="SAM" id="Phobius"/>
    </source>
</evidence>
<keyword evidence="4 7" id="KW-0812">Transmembrane</keyword>
<dbReference type="AlphaFoldDB" id="J9GL08"/>
<feature type="transmembrane region" description="Helical" evidence="7">
    <location>
        <begin position="299"/>
        <end position="325"/>
    </location>
</feature>
<dbReference type="PANTHER" id="PTHR22926:SF3">
    <property type="entry name" value="UNDECAPRENYL-PHOSPHATE ALPHA-N-ACETYLGLUCOSAMINYL 1-PHOSPHATE TRANSFERASE"/>
    <property type="match status" value="1"/>
</dbReference>
<dbReference type="InterPro" id="IPR000715">
    <property type="entry name" value="Glycosyl_transferase_4"/>
</dbReference>
<dbReference type="Pfam" id="PF00953">
    <property type="entry name" value="Glycos_transf_4"/>
    <property type="match status" value="1"/>
</dbReference>
<comment type="caution">
    <text evidence="8">The sequence shown here is derived from an EMBL/GenBank/DDBJ whole genome shotgun (WGS) entry which is preliminary data.</text>
</comment>
<feature type="transmembrane region" description="Helical" evidence="7">
    <location>
        <begin position="144"/>
        <end position="164"/>
    </location>
</feature>
<dbReference type="CDD" id="cd06853">
    <property type="entry name" value="GT_WecA_like"/>
    <property type="match status" value="1"/>
</dbReference>
<dbReference type="GO" id="GO:0071555">
    <property type="term" value="P:cell wall organization"/>
    <property type="evidence" value="ECO:0007669"/>
    <property type="project" value="TreeGrafter"/>
</dbReference>
<comment type="subcellular location">
    <subcellularLocation>
        <location evidence="1">Cell membrane</location>
        <topology evidence="1">Multi-pass membrane protein</topology>
    </subcellularLocation>
</comment>
<keyword evidence="5 7" id="KW-1133">Transmembrane helix</keyword>
<feature type="transmembrane region" description="Helical" evidence="7">
    <location>
        <begin position="337"/>
        <end position="357"/>
    </location>
</feature>
<dbReference type="GO" id="GO:0009103">
    <property type="term" value="P:lipopolysaccharide biosynthetic process"/>
    <property type="evidence" value="ECO:0007669"/>
    <property type="project" value="TreeGrafter"/>
</dbReference>
<feature type="transmembrane region" description="Helical" evidence="7">
    <location>
        <begin position="6"/>
        <end position="29"/>
    </location>
</feature>
<feature type="transmembrane region" description="Helical" evidence="7">
    <location>
        <begin position="257"/>
        <end position="278"/>
    </location>
</feature>
<dbReference type="GO" id="GO:0005886">
    <property type="term" value="C:plasma membrane"/>
    <property type="evidence" value="ECO:0007669"/>
    <property type="project" value="UniProtKB-SubCell"/>
</dbReference>
<evidence type="ECO:0000256" key="1">
    <source>
        <dbReference type="ARBA" id="ARBA00004651"/>
    </source>
</evidence>
<feature type="transmembrane region" description="Helical" evidence="7">
    <location>
        <begin position="114"/>
        <end position="132"/>
    </location>
</feature>
<feature type="transmembrane region" description="Helical" evidence="7">
    <location>
        <begin position="50"/>
        <end position="73"/>
    </location>
</feature>
<accession>J9GL08</accession>
<feature type="transmembrane region" description="Helical" evidence="7">
    <location>
        <begin position="85"/>
        <end position="102"/>
    </location>
</feature>
<reference evidence="8" key="1">
    <citation type="journal article" date="2012" name="PLoS ONE">
        <title>Gene sets for utilization of primary and secondary nutrition supplies in the distal gut of endangered iberian lynx.</title>
        <authorList>
            <person name="Alcaide M."/>
            <person name="Messina E."/>
            <person name="Richter M."/>
            <person name="Bargiela R."/>
            <person name="Peplies J."/>
            <person name="Huws S.A."/>
            <person name="Newbold C.J."/>
            <person name="Golyshin P.N."/>
            <person name="Simon M.A."/>
            <person name="Lopez G."/>
            <person name="Yakimov M.M."/>
            <person name="Ferrer M."/>
        </authorList>
    </citation>
    <scope>NUCLEOTIDE SEQUENCE</scope>
</reference>
<organism evidence="8">
    <name type="scientific">gut metagenome</name>
    <dbReference type="NCBI Taxonomy" id="749906"/>
    <lineage>
        <taxon>unclassified sequences</taxon>
        <taxon>metagenomes</taxon>
        <taxon>organismal metagenomes</taxon>
    </lineage>
</organism>
<evidence type="ECO:0000256" key="3">
    <source>
        <dbReference type="ARBA" id="ARBA00022679"/>
    </source>
</evidence>
<gene>
    <name evidence="8" type="ORF">EVA_03831</name>
</gene>
<evidence type="ECO:0000256" key="6">
    <source>
        <dbReference type="ARBA" id="ARBA00023136"/>
    </source>
</evidence>
<protein>
    <submittedName>
        <fullName evidence="8">Glycosyltransferase, group 4 family</fullName>
    </submittedName>
</protein>
<evidence type="ECO:0000256" key="5">
    <source>
        <dbReference type="ARBA" id="ARBA00022989"/>
    </source>
</evidence>
<dbReference type="EMBL" id="AMCI01000718">
    <property type="protein sequence ID" value="EJX08049.1"/>
    <property type="molecule type" value="Genomic_DNA"/>
</dbReference>
<proteinExistence type="predicted"/>